<comment type="caution">
    <text evidence="2">The sequence shown here is derived from an EMBL/GenBank/DDBJ whole genome shotgun (WGS) entry which is preliminary data.</text>
</comment>
<sequence length="194" mass="22752">MKNSSVHYGVLLGFLTLVLFFLVYFLFIGQSYYILSLRVNFFILPALYTLVAVILLYKKTSIQKLSFADCFSISFSTMFIGGTISFIIISLFLNYVDKGANEIFGHQLYTTWREGLDQEFSTLVHPSSEDIQRYHQYQKLLNWMITEEKYFFNLRMSVIILGMLYTFYLIISVFLSMFFRLRKPHATIRSNTSS</sequence>
<proteinExistence type="predicted"/>
<protein>
    <submittedName>
        <fullName evidence="2">DUF4199 domain-containing protein</fullName>
    </submittedName>
</protein>
<gene>
    <name evidence="2" type="ORF">ETU09_08995</name>
</gene>
<keyword evidence="1" id="KW-0812">Transmembrane</keyword>
<dbReference type="OrthoDB" id="1273153at2"/>
<feature type="transmembrane region" description="Helical" evidence="1">
    <location>
        <begin position="39"/>
        <end position="58"/>
    </location>
</feature>
<keyword evidence="3" id="KW-1185">Reference proteome</keyword>
<feature type="transmembrane region" description="Helical" evidence="1">
    <location>
        <begin position="7"/>
        <end position="27"/>
    </location>
</feature>
<accession>A0A563D9U2</accession>
<dbReference type="AlphaFoldDB" id="A0A563D9U2"/>
<evidence type="ECO:0000313" key="3">
    <source>
        <dbReference type="Proteomes" id="UP000319499"/>
    </source>
</evidence>
<keyword evidence="1" id="KW-0472">Membrane</keyword>
<dbReference type="Proteomes" id="UP000319499">
    <property type="component" value="Unassembled WGS sequence"/>
</dbReference>
<evidence type="ECO:0000313" key="2">
    <source>
        <dbReference type="EMBL" id="TWP26691.1"/>
    </source>
</evidence>
<name>A0A563D9U2_9FLAO</name>
<evidence type="ECO:0000256" key="1">
    <source>
        <dbReference type="SAM" id="Phobius"/>
    </source>
</evidence>
<dbReference type="RefSeq" id="WP_146293191.1">
    <property type="nucleotide sequence ID" value="NZ_SELH01000025.1"/>
</dbReference>
<organism evidence="2 3">
    <name type="scientific">Apibacter muscae</name>
    <dbReference type="NCBI Taxonomy" id="2509004"/>
    <lineage>
        <taxon>Bacteria</taxon>
        <taxon>Pseudomonadati</taxon>
        <taxon>Bacteroidota</taxon>
        <taxon>Flavobacteriia</taxon>
        <taxon>Flavobacteriales</taxon>
        <taxon>Weeksellaceae</taxon>
        <taxon>Apibacter</taxon>
    </lineage>
</organism>
<reference evidence="2 3" key="1">
    <citation type="submission" date="2019-02" db="EMBL/GenBank/DDBJ databases">
        <title>Apibacter muscae sp. nov.: a novel member of the house fly microbiota.</title>
        <authorList>
            <person name="Park R."/>
        </authorList>
    </citation>
    <scope>NUCLEOTIDE SEQUENCE [LARGE SCALE GENOMIC DNA]</scope>
    <source>
        <strain evidence="2 3">AL1</strain>
    </source>
</reference>
<feature type="transmembrane region" description="Helical" evidence="1">
    <location>
        <begin position="158"/>
        <end position="179"/>
    </location>
</feature>
<feature type="transmembrane region" description="Helical" evidence="1">
    <location>
        <begin position="70"/>
        <end position="93"/>
    </location>
</feature>
<dbReference type="EMBL" id="SELH01000025">
    <property type="protein sequence ID" value="TWP26691.1"/>
    <property type="molecule type" value="Genomic_DNA"/>
</dbReference>
<keyword evidence="1" id="KW-1133">Transmembrane helix</keyword>